<feature type="disulfide bond" evidence="2">
    <location>
        <begin position="1639"/>
        <end position="1654"/>
    </location>
</feature>
<dbReference type="Gene3D" id="4.10.400.10">
    <property type="entry name" value="Low-density Lipoprotein Receptor"/>
    <property type="match status" value="3"/>
</dbReference>
<dbReference type="SMART" id="SM00192">
    <property type="entry name" value="LDLa"/>
    <property type="match status" value="3"/>
</dbReference>
<dbReference type="SUPFAM" id="SSF57424">
    <property type="entry name" value="LDL receptor-like module"/>
    <property type="match status" value="3"/>
</dbReference>
<feature type="transmembrane region" description="Helical" evidence="3">
    <location>
        <begin position="2329"/>
        <end position="2352"/>
    </location>
</feature>
<dbReference type="Ensembl" id="ENSCCRT00000122606.1">
    <property type="protein sequence ID" value="ENSCCRP00000177561.1"/>
    <property type="gene ID" value="ENSCCRG00000054982.1"/>
</dbReference>
<dbReference type="Pfam" id="PF00057">
    <property type="entry name" value="Ldl_recept_a"/>
    <property type="match status" value="2"/>
</dbReference>
<dbReference type="CDD" id="cd06263">
    <property type="entry name" value="MAM"/>
    <property type="match status" value="13"/>
</dbReference>
<feature type="domain" description="MAM" evidence="5">
    <location>
        <begin position="1047"/>
        <end position="1205"/>
    </location>
</feature>
<dbReference type="PROSITE" id="PS50060">
    <property type="entry name" value="MAM_2"/>
    <property type="match status" value="13"/>
</dbReference>
<evidence type="ECO:0000259" key="5">
    <source>
        <dbReference type="PROSITE" id="PS50060"/>
    </source>
</evidence>
<accession>A0A9J8DGQ0</accession>
<dbReference type="Pfam" id="PF00629">
    <property type="entry name" value="MAM"/>
    <property type="match status" value="13"/>
</dbReference>
<feature type="domain" description="MAM" evidence="5">
    <location>
        <begin position="2150"/>
        <end position="2316"/>
    </location>
</feature>
<evidence type="ECO:0000313" key="7">
    <source>
        <dbReference type="Proteomes" id="UP001108240"/>
    </source>
</evidence>
<dbReference type="InterPro" id="IPR013320">
    <property type="entry name" value="ConA-like_dom_sf"/>
</dbReference>
<dbReference type="OMA" id="NSTHGHY"/>
<dbReference type="SMART" id="SM00137">
    <property type="entry name" value="MAM"/>
    <property type="match status" value="13"/>
</dbReference>
<evidence type="ECO:0000256" key="3">
    <source>
        <dbReference type="SAM" id="Phobius"/>
    </source>
</evidence>
<organism evidence="6 7">
    <name type="scientific">Cyprinus carpio carpio</name>
    <dbReference type="NCBI Taxonomy" id="630221"/>
    <lineage>
        <taxon>Eukaryota</taxon>
        <taxon>Metazoa</taxon>
        <taxon>Chordata</taxon>
        <taxon>Craniata</taxon>
        <taxon>Vertebrata</taxon>
        <taxon>Euteleostomi</taxon>
        <taxon>Actinopterygii</taxon>
        <taxon>Neopterygii</taxon>
        <taxon>Teleostei</taxon>
        <taxon>Ostariophysi</taxon>
        <taxon>Cypriniformes</taxon>
        <taxon>Cyprinidae</taxon>
        <taxon>Cyprininae</taxon>
        <taxon>Cyprinus</taxon>
    </lineage>
</organism>
<evidence type="ECO:0000256" key="2">
    <source>
        <dbReference type="PROSITE-ProRule" id="PRU00124"/>
    </source>
</evidence>
<feature type="domain" description="MAM" evidence="5">
    <location>
        <begin position="891"/>
        <end position="1046"/>
    </location>
</feature>
<feature type="disulfide bond" evidence="2">
    <location>
        <begin position="1379"/>
        <end position="1391"/>
    </location>
</feature>
<dbReference type="PROSITE" id="PS01209">
    <property type="entry name" value="LDLRA_1"/>
    <property type="match status" value="2"/>
</dbReference>
<dbReference type="InterPro" id="IPR036055">
    <property type="entry name" value="LDL_receptor-like_sf"/>
</dbReference>
<feature type="domain" description="MAM" evidence="5">
    <location>
        <begin position="54"/>
        <end position="211"/>
    </location>
</feature>
<reference evidence="6" key="1">
    <citation type="submission" date="2025-08" db="UniProtKB">
        <authorList>
            <consortium name="Ensembl"/>
        </authorList>
    </citation>
    <scope>IDENTIFICATION</scope>
</reference>
<feature type="chain" id="PRO_5039941715" description="MAM domain-containing protein" evidence="4">
    <location>
        <begin position="17"/>
        <end position="2410"/>
    </location>
</feature>
<feature type="disulfide bond" evidence="2">
    <location>
        <begin position="38"/>
        <end position="53"/>
    </location>
</feature>
<keyword evidence="3" id="KW-0472">Membrane</keyword>
<proteinExistence type="predicted"/>
<evidence type="ECO:0000256" key="1">
    <source>
        <dbReference type="ARBA" id="ARBA00023157"/>
    </source>
</evidence>
<dbReference type="PANTHER" id="PTHR23282">
    <property type="entry name" value="APICAL ENDOSOMAL GLYCOPROTEIN PRECURSOR"/>
    <property type="match status" value="1"/>
</dbReference>
<evidence type="ECO:0000256" key="4">
    <source>
        <dbReference type="SAM" id="SignalP"/>
    </source>
</evidence>
<feature type="domain" description="MAM" evidence="5">
    <location>
        <begin position="1655"/>
        <end position="1814"/>
    </location>
</feature>
<dbReference type="Gene3D" id="2.60.120.200">
    <property type="match status" value="13"/>
</dbReference>
<comment type="caution">
    <text evidence="2">Lacks conserved residue(s) required for the propagation of feature annotation.</text>
</comment>
<feature type="domain" description="MAM" evidence="5">
    <location>
        <begin position="1420"/>
        <end position="1581"/>
    </location>
</feature>
<dbReference type="InterPro" id="IPR023415">
    <property type="entry name" value="LDLR_class-A_CS"/>
</dbReference>
<sequence length="2410" mass="267459">MRGLFLLLLAVSMGLASCPDGQFQCIDSQDCVSMEQVCDFQPNCADGSDEEFCGSCDFEEHSCGWKDSSYDKFKWRREMANVSAIPGVDHTTGSPWGGIMHVEGDNPGIWSTAILEHTFPQATALGCKLSFWYHLHDTASTSSKFSLNLIRNTSPEELWSIKKGQTDGWENASLLIGNLPLGSKLAFSVDPVFIGNQDIMLDDITLTDCAEGDIPAASDQLSCDFEKDDCSWYHDQSADIKWKREYGQNPSFDYQGPTHDHTTGSGYFMYIAPQRSFKPPKTARLISFPQQAKCVSFWYLIYGGSIGSLRFITKHANGNQTLIWMRTGTQGNKWHFVDLSFADIEEPIQFIFEGILEGASGYIAIDDVHVSSSINGSCPAERECTFQGSLCGLKPDPTTDFAWIRTNGELAIGTSSPAVDHTLATNKGFYLSAQLWKYPKDSRGSILMDVHQPTSEHGECLMFWYHMNGKDVGSLNIYVQELQNPRSRIPVWSASGDQGEHWRHGRATIISPHSPYKVVFEAVVGDDQKHDIGIDDLTILNEPCPPHGFCDFEMDMCGWLNTRVSVSSIDWSWTSGTSDTLFAPEVDHTTNTAIGHYMAFDSSAITDQIAHLQSEVMEPESQGCLEFWYHMNMWGSDKLKLAVYVNESGSLRCLWNRTGNQQNVWHHLTVDYKSSERHQIVFEAVRKFLDSGVIALDDIYIRRNTRCSDLTPTTPAPTTEPTSPPASSMDCNFQEGLCDWVQETDDGLDWTHQMGGQVNEPLLGPLYDHTIKNNNGFYLIVNMSGEHETSEAAVISTPMIIQSTDVCIGFWYYMLGASLGNLDLLVETKTMQTTAWTRRGSQTSEWLNAQVSISTADVDRVKFSVIRAVGGSGFIAIDDLRVTAGACVEHNPCGFESHSLCGFESDVTDNPIWLHVDGSSGHADHTYRTELGHSMAVLGAKLEKPVVSNFLTPEYSPSTESCVQFWYWLSAVSGDSLSVHVLLNGELGPALWSLSGTSSDSWEVAEVTVSSPSEFRVAFRAELSANSESFVILDDVSVKIGACCPRGSCDFESGKCTWVNVANGVRDGHDWMHADGHYRGPLVDYTTHTADGKFLLSPSLRNTQGQQSSSVLISEKIQPTSNSCFEFWYHMNGSSDPGILRVLLDSGATEQELLFETQSTGSNWKNVSVTIAETKPFQIHIQAQTGSEGYIAVDDIRLTNGPCKVTSVQSGVFVGCDFETGTCEWKDISVGQFVWERDQNGTTTANTGPSVDHTTGTELGWYMTVEASRGEQNSYAALQSPAMKEASNECLFEFYYHMFGESIGELKVFLQEGTRRTPLWWMSGNHGDEWHRAELSVGRTHQVFTLLFEATRTYSELGDIAIDDISFFNCTLPGPQESCQEGMFTCLNKVCVEPNRVCDYSDDCGDGTDEELCDVKGFTHRCSFEHGMCSWEKNDLKAGWILQKGEQAWSKHGPPRDHTRNTAAGHYITPAHDLSEIQTAEIIASTLLPSTDCTVRFYHYSHSENSTSARLVVILRTLRNGDDDRILWDKTVTQSFLWHRVEVTFSTSVKSKIVFQYVAIDEAHVPQTAVDDLSFSVTCAHDPDNSELPVTPEPTMTPATATPMTDAPPASPTVNPCKENEFYCWRSDGVTCIAAGTQCNYVLDCPLGEDEETCGPCNFENGQCQWSDISVGPNKWQWVKASNNTDLPTDHNTGTGHYMQTYIMDPSKNEAVFQSPSLPISSGYCQLLFHFLMGAGNAGNLSLILQKGEEDRKLLWSRSSSTSAQWVPEHLPLGKQEQPYRIIFSSQTSLRQDDSRSTTRTIALDDISFHNCEKDYQPPDFSLATCSFEKDLCGWIQGAADDLDWERWSGPNETPNAGPPGDHTSGNGYYLYIKSSSHSKKGDTAHLKSPLSPPTGPDGYCFMFWYHMFGATVGSLRMSIYDISSNHITSMWQRQGSQGNEWHMAQSHVQLTEVHQILIEASVGGLSGHIAVDDLSVTKGACAPTEGICDFEEGDCGWIQQTDDDLDWIRVSGNNVQSKSRPGFDHTTNTTNGYFFYVESAPTHVQGHTARMTSPLLQTGDAKCLQLWYYMEGQGTGTLNVYQQFSDKDRPLLVTQSGEQGGLWRFAQTPLTVSGSNYRIVVEGITGQTEQGVIALDDVQFSDYPCTASGQCDFEVNFCSWMNLLEEDDADWLRAQAGTGNHTRPSVDHTTNTSTGYYLYMDSSVGTWGDTAMILSEIFTPDSRGHCFTFWYHMYGYNVGTLKLYKNNRTAHNSGNKFGQIVWEESGDQGDVWRKANVYVAYREPFWFIFEFLKGEAPKGSIAIDDIHIFPGPCDSYTTPPTPHHHDTVGIGVGVGVTLFVIFTVGAVLFVLNKKTKRESTLEDDILDSNFSYSHFDCNMTGLTSTGEDSNSSDLGNISFSADGNDTSFA</sequence>
<dbReference type="PROSITE" id="PS50068">
    <property type="entry name" value="LDLRA_2"/>
    <property type="match status" value="3"/>
</dbReference>
<feature type="domain" description="MAM" evidence="5">
    <location>
        <begin position="221"/>
        <end position="380"/>
    </location>
</feature>
<feature type="domain" description="MAM" evidence="5">
    <location>
        <begin position="1824"/>
        <end position="1984"/>
    </location>
</feature>
<dbReference type="InterPro" id="IPR051560">
    <property type="entry name" value="MAM_domain-containing"/>
</dbReference>
<keyword evidence="7" id="KW-1185">Reference proteome</keyword>
<dbReference type="Proteomes" id="UP001108240">
    <property type="component" value="Unplaced"/>
</dbReference>
<dbReference type="PROSITE" id="PS51257">
    <property type="entry name" value="PROKAR_LIPOPROTEIN"/>
    <property type="match status" value="1"/>
</dbReference>
<dbReference type="CDD" id="cd00112">
    <property type="entry name" value="LDLa"/>
    <property type="match status" value="3"/>
</dbReference>
<dbReference type="PRINTS" id="PR00020">
    <property type="entry name" value="MAMDOMAIN"/>
</dbReference>
<feature type="signal peptide" evidence="4">
    <location>
        <begin position="1"/>
        <end position="16"/>
    </location>
</feature>
<dbReference type="InterPro" id="IPR002172">
    <property type="entry name" value="LDrepeatLR_classA_rpt"/>
</dbReference>
<name>A0A9J8DGQ0_CYPCA</name>
<dbReference type="GO" id="GO:0016020">
    <property type="term" value="C:membrane"/>
    <property type="evidence" value="ECO:0007669"/>
    <property type="project" value="InterPro"/>
</dbReference>
<protein>
    <recommendedName>
        <fullName evidence="5">MAM domain-containing protein</fullName>
    </recommendedName>
</protein>
<feature type="domain" description="MAM" evidence="5">
    <location>
        <begin position="382"/>
        <end position="546"/>
    </location>
</feature>
<dbReference type="InterPro" id="IPR000998">
    <property type="entry name" value="MAM_dom"/>
</dbReference>
<feature type="domain" description="MAM" evidence="5">
    <location>
        <begin position="548"/>
        <end position="709"/>
    </location>
</feature>
<evidence type="ECO:0000313" key="6">
    <source>
        <dbReference type="Ensembl" id="ENSCCRP00000177561.1"/>
    </source>
</evidence>
<dbReference type="GeneTree" id="ENSGT00940000164732"/>
<keyword evidence="1 2" id="KW-1015">Disulfide bond</keyword>
<dbReference type="SUPFAM" id="SSF49899">
    <property type="entry name" value="Concanavalin A-like lectins/glucanases"/>
    <property type="match status" value="13"/>
</dbReference>
<reference evidence="6" key="2">
    <citation type="submission" date="2025-09" db="UniProtKB">
        <authorList>
            <consortium name="Ensembl"/>
        </authorList>
    </citation>
    <scope>IDENTIFICATION</scope>
</reference>
<feature type="domain" description="MAM" evidence="5">
    <location>
        <begin position="1214"/>
        <end position="1372"/>
    </location>
</feature>
<feature type="disulfide bond" evidence="2">
    <location>
        <begin position="1398"/>
        <end position="1413"/>
    </location>
</feature>
<keyword evidence="3" id="KW-1133">Transmembrane helix</keyword>
<feature type="disulfide bond" evidence="2">
    <location>
        <begin position="1386"/>
        <end position="1404"/>
    </location>
</feature>
<dbReference type="PANTHER" id="PTHR23282:SF151">
    <property type="entry name" value="MAM AND LDL-RECEPTOR CLASS A DOMAIN-CONTAINING PROTEIN 1"/>
    <property type="match status" value="1"/>
</dbReference>
<keyword evidence="4" id="KW-0732">Signal</keyword>
<feature type="domain" description="MAM" evidence="5">
    <location>
        <begin position="729"/>
        <end position="889"/>
    </location>
</feature>
<feature type="domain" description="MAM" evidence="5">
    <location>
        <begin position="1987"/>
        <end position="2148"/>
    </location>
</feature>
<keyword evidence="3" id="KW-0812">Transmembrane</keyword>